<sequence>MWVTKDNEIISDAEPDSDGFMEVRRPCPDCLGSGINCLQCAGSGSLPAVMEKVYPVYERLLKPLYRCHLNHLNKHLLKAFLKLF</sequence>
<accession>A0A7S5GGL7</accession>
<keyword evidence="1" id="KW-0614">Plasmid</keyword>
<name>A0A7S5GGL7_KLEPN</name>
<dbReference type="AlphaFoldDB" id="A0A7S5GGL7"/>
<gene>
    <name evidence="1" type="ORF">pKpnB199_00305</name>
</gene>
<organism evidence="1">
    <name type="scientific">Klebsiella pneumoniae</name>
    <dbReference type="NCBI Taxonomy" id="573"/>
    <lineage>
        <taxon>Bacteria</taxon>
        <taxon>Pseudomonadati</taxon>
        <taxon>Pseudomonadota</taxon>
        <taxon>Gammaproteobacteria</taxon>
        <taxon>Enterobacterales</taxon>
        <taxon>Enterobacteriaceae</taxon>
        <taxon>Klebsiella/Raoultella group</taxon>
        <taxon>Klebsiella</taxon>
        <taxon>Klebsiella pneumoniae complex</taxon>
    </lineage>
</organism>
<proteinExistence type="predicted"/>
<protein>
    <submittedName>
        <fullName evidence="1">Uncharacterized protein</fullName>
    </submittedName>
</protein>
<geneLocation type="plasmid" evidence="1">
    <name>pKpnB199</name>
</geneLocation>
<evidence type="ECO:0000313" key="1">
    <source>
        <dbReference type="EMBL" id="QGW58772.1"/>
    </source>
</evidence>
<reference evidence="1" key="1">
    <citation type="submission" date="2019-02" db="EMBL/GenBank/DDBJ databases">
        <title>Klebsiella pneumoniae strain B199 multidrug resistance plasmid pKpnB199.</title>
        <authorList>
            <person name="Navon-Venezia S."/>
            <person name="Kondratyeva K."/>
            <person name="Gancz A."/>
        </authorList>
    </citation>
    <scope>NUCLEOTIDE SEQUENCE</scope>
    <source>
        <strain evidence="1">B199</strain>
        <plasmid evidence="1">pKpnB199</plasmid>
    </source>
</reference>
<dbReference type="EMBL" id="MK552108">
    <property type="protein sequence ID" value="QGW58772.1"/>
    <property type="molecule type" value="Genomic_DNA"/>
</dbReference>